<feature type="transmembrane region" description="Helical" evidence="1">
    <location>
        <begin position="124"/>
        <end position="144"/>
    </location>
</feature>
<keyword evidence="1" id="KW-1133">Transmembrane helix</keyword>
<keyword evidence="3" id="KW-1185">Reference proteome</keyword>
<feature type="transmembrane region" description="Helical" evidence="1">
    <location>
        <begin position="73"/>
        <end position="93"/>
    </location>
</feature>
<feature type="transmembrane region" description="Helical" evidence="1">
    <location>
        <begin position="12"/>
        <end position="33"/>
    </location>
</feature>
<dbReference type="RefSeq" id="WP_248943441.1">
    <property type="nucleotide sequence ID" value="NZ_JAKIKS010000301.1"/>
</dbReference>
<keyword evidence="1" id="KW-0472">Membrane</keyword>
<evidence type="ECO:0000256" key="1">
    <source>
        <dbReference type="SAM" id="Phobius"/>
    </source>
</evidence>
<feature type="transmembrane region" description="Helical" evidence="1">
    <location>
        <begin position="39"/>
        <end position="61"/>
    </location>
</feature>
<evidence type="ECO:0000313" key="2">
    <source>
        <dbReference type="EMBL" id="MCL1128019.1"/>
    </source>
</evidence>
<comment type="caution">
    <text evidence="2">The sequence shown here is derived from an EMBL/GenBank/DDBJ whole genome shotgun (WGS) entry which is preliminary data.</text>
</comment>
<dbReference type="Proteomes" id="UP001203423">
    <property type="component" value="Unassembled WGS sequence"/>
</dbReference>
<reference evidence="2 3" key="1">
    <citation type="submission" date="2022-01" db="EMBL/GenBank/DDBJ databases">
        <title>Whole genome-based taxonomy of the Shewanellaceae.</title>
        <authorList>
            <person name="Martin-Rodriguez A.J."/>
        </authorList>
    </citation>
    <scope>NUCLEOTIDE SEQUENCE [LARGE SCALE GENOMIC DNA]</scope>
    <source>
        <strain evidence="2 3">DSM 17177</strain>
    </source>
</reference>
<evidence type="ECO:0000313" key="3">
    <source>
        <dbReference type="Proteomes" id="UP001203423"/>
    </source>
</evidence>
<organism evidence="2 3">
    <name type="scientific">Shewanella surugensis</name>
    <dbReference type="NCBI Taxonomy" id="212020"/>
    <lineage>
        <taxon>Bacteria</taxon>
        <taxon>Pseudomonadati</taxon>
        <taxon>Pseudomonadota</taxon>
        <taxon>Gammaproteobacteria</taxon>
        <taxon>Alteromonadales</taxon>
        <taxon>Shewanellaceae</taxon>
        <taxon>Shewanella</taxon>
    </lineage>
</organism>
<gene>
    <name evidence="2" type="ORF">L2764_27140</name>
</gene>
<protein>
    <submittedName>
        <fullName evidence="2">Uncharacterized protein</fullName>
    </submittedName>
</protein>
<dbReference type="EMBL" id="JAKIKS010000301">
    <property type="protein sequence ID" value="MCL1128019.1"/>
    <property type="molecule type" value="Genomic_DNA"/>
</dbReference>
<feature type="transmembrane region" description="Helical" evidence="1">
    <location>
        <begin position="180"/>
        <end position="201"/>
    </location>
</feature>
<name>A0ABT0LK94_9GAMM</name>
<feature type="transmembrane region" description="Helical" evidence="1">
    <location>
        <begin position="99"/>
        <end position="117"/>
    </location>
</feature>
<sequence length="207" mass="23633">MKSRMKAHNSQLSNSFTNSLHATALGLYTYWVYANPENYSLLIILVFLFMFIGKILGVLAHLPAIETQRNRHVTVWILITLISVALNITTLIALNLKSIFLFIGILVSCFFSAMYLWSLSRSAGYFAFLVLGYLSTLIICIYTSIGILRFAWICLLLSNVVWILLEKIPFLRKKQWHNDIYHLLLIGSTYLLYDSVTLGLWNTGNAN</sequence>
<accession>A0ABT0LK94</accession>
<proteinExistence type="predicted"/>
<keyword evidence="1" id="KW-0812">Transmembrane</keyword>